<dbReference type="Gene3D" id="3.40.50.10170">
    <property type="match status" value="1"/>
</dbReference>
<dbReference type="InterPro" id="IPR043168">
    <property type="entry name" value="DegV_C"/>
</dbReference>
<reference evidence="2 3" key="1">
    <citation type="submission" date="2019-07" db="EMBL/GenBank/DDBJ databases">
        <title>complete genome sequencing of Ornithinimicrobium sp. H23M54.</title>
        <authorList>
            <person name="Bae J.-W."/>
            <person name="Lee S.-Y."/>
        </authorList>
    </citation>
    <scope>NUCLEOTIDE SEQUENCE [LARGE SCALE GENOMIC DNA]</scope>
    <source>
        <strain evidence="2 3">H23M54</strain>
    </source>
</reference>
<dbReference type="Proteomes" id="UP000315395">
    <property type="component" value="Chromosome"/>
</dbReference>
<protein>
    <submittedName>
        <fullName evidence="2">DegV family protein</fullName>
    </submittedName>
</protein>
<keyword evidence="3" id="KW-1185">Reference proteome</keyword>
<keyword evidence="1" id="KW-0446">Lipid-binding</keyword>
<evidence type="ECO:0000313" key="2">
    <source>
        <dbReference type="EMBL" id="QDO88066.1"/>
    </source>
</evidence>
<dbReference type="PANTHER" id="PTHR33434:SF2">
    <property type="entry name" value="FATTY ACID-BINDING PROTEIN TM_1468"/>
    <property type="match status" value="1"/>
</dbReference>
<dbReference type="AlphaFoldDB" id="A0A516G955"/>
<dbReference type="Gene3D" id="3.30.1180.10">
    <property type="match status" value="1"/>
</dbReference>
<dbReference type="GO" id="GO:0008289">
    <property type="term" value="F:lipid binding"/>
    <property type="evidence" value="ECO:0007669"/>
    <property type="project" value="UniProtKB-KW"/>
</dbReference>
<dbReference type="Pfam" id="PF02645">
    <property type="entry name" value="DegV"/>
    <property type="match status" value="1"/>
</dbReference>
<name>A0A516G955_9MICO</name>
<dbReference type="PANTHER" id="PTHR33434">
    <property type="entry name" value="DEGV DOMAIN-CONTAINING PROTEIN DR_1986-RELATED"/>
    <property type="match status" value="1"/>
</dbReference>
<sequence>MPTAVLTDSTACLTPELATEAGVFVIPLHVQVGRQTYAEGVDITVSEVADLLRAGKEKVGTSRPAPGEFVERFREVAQISGADSIVAVLISGAISGTVEAAQLAAQAVRDEVTVEVVDSRILGMGMGYAAAAAADAAYAGASLSECAEIARARSAAASTYFYVDTLEHLRRGGRVGTAQAILGSALAIKPLLTLADGEVQLAERVRTRAKALIQLQSRCVEAFIAAESTGTVVDVAVHHLAWPDEAEKLLDNLRNMLPTGGRWDLVELGAVAGVHTGPGTLAVTVAPRA</sequence>
<organism evidence="2 3">
    <name type="scientific">Ornithinimicrobium ciconiae</name>
    <dbReference type="NCBI Taxonomy" id="2594265"/>
    <lineage>
        <taxon>Bacteria</taxon>
        <taxon>Bacillati</taxon>
        <taxon>Actinomycetota</taxon>
        <taxon>Actinomycetes</taxon>
        <taxon>Micrococcales</taxon>
        <taxon>Ornithinimicrobiaceae</taxon>
        <taxon>Ornithinimicrobium</taxon>
    </lineage>
</organism>
<dbReference type="EMBL" id="CP041616">
    <property type="protein sequence ID" value="QDO88066.1"/>
    <property type="molecule type" value="Genomic_DNA"/>
</dbReference>
<dbReference type="RefSeq" id="WP_143782741.1">
    <property type="nucleotide sequence ID" value="NZ_CP041616.1"/>
</dbReference>
<evidence type="ECO:0000256" key="1">
    <source>
        <dbReference type="ARBA" id="ARBA00023121"/>
    </source>
</evidence>
<gene>
    <name evidence="2" type="ORF">FNH13_06645</name>
</gene>
<accession>A0A516G955</accession>
<proteinExistence type="predicted"/>
<dbReference type="KEGG" id="orz:FNH13_06645"/>
<dbReference type="OrthoDB" id="9760324at2"/>
<dbReference type="NCBIfam" id="TIGR00762">
    <property type="entry name" value="DegV"/>
    <property type="match status" value="1"/>
</dbReference>
<dbReference type="PROSITE" id="PS51482">
    <property type="entry name" value="DEGV"/>
    <property type="match status" value="1"/>
</dbReference>
<evidence type="ECO:0000313" key="3">
    <source>
        <dbReference type="Proteomes" id="UP000315395"/>
    </source>
</evidence>
<dbReference type="InterPro" id="IPR003797">
    <property type="entry name" value="DegV"/>
</dbReference>
<dbReference type="InterPro" id="IPR050270">
    <property type="entry name" value="DegV_domain_contain"/>
</dbReference>
<dbReference type="SUPFAM" id="SSF82549">
    <property type="entry name" value="DAK1/DegV-like"/>
    <property type="match status" value="1"/>
</dbReference>